<gene>
    <name evidence="2" type="ORF">GNI_098360</name>
</gene>
<dbReference type="EMBL" id="AFNH02000738">
    <property type="protein sequence ID" value="EZG57278.1"/>
    <property type="molecule type" value="Genomic_DNA"/>
</dbReference>
<protein>
    <submittedName>
        <fullName evidence="2">Uncharacterized protein</fullName>
    </submittedName>
</protein>
<proteinExistence type="predicted"/>
<comment type="caution">
    <text evidence="2">The sequence shown here is derived from an EMBL/GenBank/DDBJ whole genome shotgun (WGS) entry which is preliminary data.</text>
</comment>
<dbReference type="VEuPathDB" id="CryptoDB:GNI_098360"/>
<evidence type="ECO:0000313" key="2">
    <source>
        <dbReference type="EMBL" id="EZG57278.1"/>
    </source>
</evidence>
<feature type="compositionally biased region" description="Gly residues" evidence="1">
    <location>
        <begin position="89"/>
        <end position="102"/>
    </location>
</feature>
<sequence>MASGGGIWDGGGCCWSQPTSTGDNPGRHNNDDDPLAVTGNALTGSTHTPDDIQALAQGSLIGLGPNGLGPNGLGQNDLGPSGLVPGDLGRSGLGPSGLGPSGLGPNTLGSSAMGRSAGDVHSPLAGLDGDGLSAGLSVGLSAGLSASMSTAAGSSLTASALISCMASTSADGPPVDMSPGQQLTPQQQQLLMTDGAEASPVLMVAQPLEPGTGIYPGPPIAFVDPRGPHEVYNRVPLGEKGRMELKAAIRQALKNKPELREK</sequence>
<feature type="compositionally biased region" description="Low complexity" evidence="1">
    <location>
        <begin position="73"/>
        <end position="88"/>
    </location>
</feature>
<dbReference type="Proteomes" id="UP000019763">
    <property type="component" value="Unassembled WGS sequence"/>
</dbReference>
<dbReference type="GeneID" id="22913479"/>
<feature type="region of interest" description="Disordered" evidence="1">
    <location>
        <begin position="1"/>
        <end position="50"/>
    </location>
</feature>
<evidence type="ECO:0000256" key="1">
    <source>
        <dbReference type="SAM" id="MobiDB-lite"/>
    </source>
</evidence>
<reference evidence="2" key="1">
    <citation type="submission" date="2013-12" db="EMBL/GenBank/DDBJ databases">
        <authorList>
            <person name="Omoto C.K."/>
            <person name="Sibley D."/>
            <person name="Venepally P."/>
            <person name="Hadjithomas M."/>
            <person name="Karamycheva S."/>
            <person name="Brunk B."/>
            <person name="Roos D."/>
            <person name="Caler E."/>
            <person name="Lorenzi H."/>
        </authorList>
    </citation>
    <scope>NUCLEOTIDE SEQUENCE</scope>
</reference>
<dbReference type="AlphaFoldDB" id="A0A023B4Y9"/>
<evidence type="ECO:0000313" key="3">
    <source>
        <dbReference type="Proteomes" id="UP000019763"/>
    </source>
</evidence>
<feature type="region of interest" description="Disordered" evidence="1">
    <location>
        <begin position="66"/>
        <end position="116"/>
    </location>
</feature>
<dbReference type="RefSeq" id="XP_011131062.1">
    <property type="nucleotide sequence ID" value="XM_011132760.1"/>
</dbReference>
<organism evidence="2 3">
    <name type="scientific">Gregarina niphandrodes</name>
    <name type="common">Septate eugregarine</name>
    <dbReference type="NCBI Taxonomy" id="110365"/>
    <lineage>
        <taxon>Eukaryota</taxon>
        <taxon>Sar</taxon>
        <taxon>Alveolata</taxon>
        <taxon>Apicomplexa</taxon>
        <taxon>Conoidasida</taxon>
        <taxon>Gregarinasina</taxon>
        <taxon>Eugregarinorida</taxon>
        <taxon>Gregarinidae</taxon>
        <taxon>Gregarina</taxon>
    </lineage>
</organism>
<keyword evidence="3" id="KW-1185">Reference proteome</keyword>
<name>A0A023B4Y9_GRENI</name>
<feature type="compositionally biased region" description="Gly residues" evidence="1">
    <location>
        <begin position="1"/>
        <end position="13"/>
    </location>
</feature>
<accession>A0A023B4Y9</accession>